<dbReference type="SUPFAM" id="SSF56112">
    <property type="entry name" value="Protein kinase-like (PK-like)"/>
    <property type="match status" value="1"/>
</dbReference>
<keyword evidence="7" id="KW-0418">Kinase</keyword>
<dbReference type="Gene3D" id="1.10.150.50">
    <property type="entry name" value="Transcription Factor, Ets-1"/>
    <property type="match status" value="1"/>
</dbReference>
<dbReference type="SUPFAM" id="SSF57889">
    <property type="entry name" value="Cysteine-rich domain"/>
    <property type="match status" value="1"/>
</dbReference>
<dbReference type="InterPro" id="IPR013761">
    <property type="entry name" value="SAM/pointed_sf"/>
</dbReference>
<keyword evidence="6" id="KW-1185">Reference proteome</keyword>
<feature type="compositionally biased region" description="Low complexity" evidence="3">
    <location>
        <begin position="523"/>
        <end position="563"/>
    </location>
</feature>
<evidence type="ECO:0000313" key="7">
    <source>
        <dbReference type="RefSeq" id="XP_005102665.1"/>
    </source>
</evidence>
<dbReference type="GeneID" id="101854732"/>
<keyword evidence="7" id="KW-0808">Transferase</keyword>
<feature type="domain" description="Phorbol-ester/DAG-type" evidence="5">
    <location>
        <begin position="424"/>
        <end position="469"/>
    </location>
</feature>
<keyword evidence="2" id="KW-0862">Zinc</keyword>
<accession>A0ABM0JVR7</accession>
<feature type="region of interest" description="Disordered" evidence="3">
    <location>
        <begin position="488"/>
        <end position="626"/>
    </location>
</feature>
<keyword evidence="1" id="KW-0479">Metal-binding</keyword>
<evidence type="ECO:0000256" key="3">
    <source>
        <dbReference type="SAM" id="MobiDB-lite"/>
    </source>
</evidence>
<evidence type="ECO:0000256" key="2">
    <source>
        <dbReference type="ARBA" id="ARBA00022833"/>
    </source>
</evidence>
<dbReference type="Pfam" id="PF07714">
    <property type="entry name" value="PK_Tyr_Ser-Thr"/>
    <property type="match status" value="1"/>
</dbReference>
<reference evidence="7" key="1">
    <citation type="submission" date="2025-08" db="UniProtKB">
        <authorList>
            <consortium name="RefSeq"/>
        </authorList>
    </citation>
    <scope>IDENTIFICATION</scope>
</reference>
<dbReference type="InterPro" id="IPR000719">
    <property type="entry name" value="Prot_kinase_dom"/>
</dbReference>
<dbReference type="Gene3D" id="3.30.60.20">
    <property type="match status" value="1"/>
</dbReference>
<dbReference type="PANTHER" id="PTHR44329">
    <property type="entry name" value="SERINE/THREONINE-PROTEIN KINASE TNNI3K-RELATED"/>
    <property type="match status" value="1"/>
</dbReference>
<dbReference type="Pfam" id="PF13543">
    <property type="entry name" value="SAM_KSR1"/>
    <property type="match status" value="1"/>
</dbReference>
<evidence type="ECO:0000313" key="6">
    <source>
        <dbReference type="Proteomes" id="UP000694888"/>
    </source>
</evidence>
<evidence type="ECO:0000259" key="5">
    <source>
        <dbReference type="PROSITE" id="PS50081"/>
    </source>
</evidence>
<dbReference type="InterPro" id="IPR046349">
    <property type="entry name" value="C1-like_sf"/>
</dbReference>
<feature type="compositionally biased region" description="Polar residues" evidence="3">
    <location>
        <begin position="361"/>
        <end position="375"/>
    </location>
</feature>
<evidence type="ECO:0000259" key="4">
    <source>
        <dbReference type="PROSITE" id="PS50011"/>
    </source>
</evidence>
<dbReference type="CDD" id="cd20812">
    <property type="entry name" value="C1_KSR"/>
    <property type="match status" value="1"/>
</dbReference>
<organism evidence="6 7">
    <name type="scientific">Aplysia californica</name>
    <name type="common">California sea hare</name>
    <dbReference type="NCBI Taxonomy" id="6500"/>
    <lineage>
        <taxon>Eukaryota</taxon>
        <taxon>Metazoa</taxon>
        <taxon>Spiralia</taxon>
        <taxon>Lophotrochozoa</taxon>
        <taxon>Mollusca</taxon>
        <taxon>Gastropoda</taxon>
        <taxon>Heterobranchia</taxon>
        <taxon>Euthyneura</taxon>
        <taxon>Tectipleura</taxon>
        <taxon>Aplysiida</taxon>
        <taxon>Aplysioidea</taxon>
        <taxon>Aplysiidae</taxon>
        <taxon>Aplysia</taxon>
    </lineage>
</organism>
<evidence type="ECO:0000256" key="1">
    <source>
        <dbReference type="ARBA" id="ARBA00022723"/>
    </source>
</evidence>
<dbReference type="InterPro" id="IPR046933">
    <property type="entry name" value="SAM_KSR1_N_sf"/>
</dbReference>
<dbReference type="GO" id="GO:0016301">
    <property type="term" value="F:kinase activity"/>
    <property type="evidence" value="ECO:0007669"/>
    <property type="project" value="UniProtKB-KW"/>
</dbReference>
<proteinExistence type="predicted"/>
<dbReference type="Gene3D" id="6.10.140.1120">
    <property type="match status" value="1"/>
</dbReference>
<feature type="compositionally biased region" description="Basic and acidic residues" evidence="3">
    <location>
        <begin position="388"/>
        <end position="402"/>
    </location>
</feature>
<feature type="region of interest" description="Disordered" evidence="3">
    <location>
        <begin position="183"/>
        <end position="414"/>
    </location>
</feature>
<name>A0ABM0JVR7_APLCA</name>
<dbReference type="InterPro" id="IPR051681">
    <property type="entry name" value="Ser/Thr_Kinases-Pseudokinases"/>
</dbReference>
<dbReference type="PROSITE" id="PS00109">
    <property type="entry name" value="PROTEIN_KINASE_TYR"/>
    <property type="match status" value="1"/>
</dbReference>
<dbReference type="InterPro" id="IPR011009">
    <property type="entry name" value="Kinase-like_dom_sf"/>
</dbReference>
<dbReference type="PROSITE" id="PS50081">
    <property type="entry name" value="ZF_DAG_PE_2"/>
    <property type="match status" value="1"/>
</dbReference>
<dbReference type="SMART" id="SM00109">
    <property type="entry name" value="C1"/>
    <property type="match status" value="1"/>
</dbReference>
<dbReference type="InterPro" id="IPR008266">
    <property type="entry name" value="Tyr_kinase_AS"/>
</dbReference>
<dbReference type="Gene3D" id="1.10.510.10">
    <property type="entry name" value="Transferase(Phosphotransferase) domain 1"/>
    <property type="match status" value="1"/>
</dbReference>
<dbReference type="RefSeq" id="XP_005102665.1">
    <property type="nucleotide sequence ID" value="XM_005102608.3"/>
</dbReference>
<dbReference type="PROSITE" id="PS50011">
    <property type="entry name" value="PROTEIN_KINASE_DOM"/>
    <property type="match status" value="1"/>
</dbReference>
<feature type="compositionally biased region" description="Low complexity" evidence="3">
    <location>
        <begin position="584"/>
        <end position="597"/>
    </location>
</feature>
<feature type="domain" description="Protein kinase" evidence="4">
    <location>
        <begin position="650"/>
        <end position="923"/>
    </location>
</feature>
<dbReference type="Pfam" id="PF20406">
    <property type="entry name" value="SAM_KSR1_N"/>
    <property type="match status" value="1"/>
</dbReference>
<dbReference type="InterPro" id="IPR046861">
    <property type="entry name" value="SAM_KSR1_N"/>
</dbReference>
<protein>
    <submittedName>
        <fullName evidence="7">Kinase suppressor of Ras 2 isoform X1</fullName>
    </submittedName>
</protein>
<feature type="compositionally biased region" description="Low complexity" evidence="3">
    <location>
        <begin position="279"/>
        <end position="294"/>
    </location>
</feature>
<feature type="compositionally biased region" description="Pro residues" evidence="3">
    <location>
        <begin position="259"/>
        <end position="272"/>
    </location>
</feature>
<gene>
    <name evidence="7" type="primary">LOC101854732</name>
</gene>
<dbReference type="Gene3D" id="3.30.200.20">
    <property type="entry name" value="Phosphorylase Kinase, domain 1"/>
    <property type="match status" value="1"/>
</dbReference>
<feature type="compositionally biased region" description="Polar residues" evidence="3">
    <location>
        <begin position="240"/>
        <end position="256"/>
    </location>
</feature>
<dbReference type="PANTHER" id="PTHR44329:SF253">
    <property type="entry name" value="KINASE SUPPRESSOR OF RAS 2"/>
    <property type="match status" value="1"/>
</dbReference>
<dbReference type="InterPro" id="IPR025561">
    <property type="entry name" value="KSR_SAM-like_dom"/>
</dbReference>
<sequence>MSSEADLEKAIRDATKTCTTNQSMIVFTSKHLDELRTQCASTDKITQIEIKDAESKLIRMVGNQLVAKQKLNVDNVPEALKEYPKLELWLRIVGIPESAIKEILDEGLMFSDLLNMERDQLTLLLQRLNCSELEIRTLLTAFKNLRACTEKQLLGQSTSEHDWHFTDLACLQAAAVAATAASRSTTSSPAAGNSPKHQGGRISSSTSSATSLSSVETSSTLKTDVAAPPGSGQGGKPLQPASTSATPAPSILSNSIAEMPPPRSTPSSPVPSPHTYNGSPPASRSKSVSSAAVKYPITPPPKKGYMLFPESSITKSKSHESQLANKVVDIDPVKSNKRKPQGMNIKLSGSHEVLFRRRLSTDGSETGSRGPSGHTSPVISSPIRSPPYKHDPSAGQIDDHSKYSNTLTVPKSPKTPLKLHHQIYHRCTSSMFVLAPCDLCQTFAIRGRTCKNCKKKFHKDCAQRAPPTCGLSDATVDALLEWNESPMSQRRMTKGILSPSSWEESLKPVKSMPAFPGGPLPDSGSNTSSCNSSSPSSPAYHQTSSDTITSPSPAPSPYSSSRTQFNFPDVASTLPADFGGGTTGTDSPDTDVVSTDASNDSDKTLIDSNTSERTLPDRVDSVDSTDDYSWNRQNSLAATMKEWDIPYEDLNVGDAIGKGRIGTVYRGQWHGDVAIKLLDTGNSTDNEAQLAAFKLEIAILRKTRHENLVLFMGACMKPPRLAIVTSFCKGQTLYTMIHLNKNTFKINKAIIIASQIAQGMSYLHARAIIHKDLRTKNIFMDSGKVVITDFGLFHMTKLCRGTKSQCVSNEKDNWLSVPKGWLCYLAPEIIRSLQAMQQSDLPFTKMSDLYAFGTVWYELLCNEWPFRSQPCETVIWQVGKGIKQSLSTVSAPREVKEILMSCWSFRSNDRPDFAQIAKALDRIPRTRLIRSPSHPCQLSRSSEAISLS</sequence>
<dbReference type="InterPro" id="IPR002219">
    <property type="entry name" value="PKC_DAG/PE"/>
</dbReference>
<dbReference type="CDD" id="cd14063">
    <property type="entry name" value="PK_KSR"/>
    <property type="match status" value="1"/>
</dbReference>
<dbReference type="Proteomes" id="UP000694888">
    <property type="component" value="Unplaced"/>
</dbReference>
<feature type="compositionally biased region" description="Low complexity" evidence="3">
    <location>
        <begin position="203"/>
        <end position="220"/>
    </location>
</feature>
<dbReference type="InterPro" id="IPR001245">
    <property type="entry name" value="Ser-Thr/Tyr_kinase_cat_dom"/>
</dbReference>